<reference evidence="1 2" key="1">
    <citation type="journal article" date="2022" name="Hortic Res">
        <title>A haplotype resolved chromosomal level avocado genome allows analysis of novel avocado genes.</title>
        <authorList>
            <person name="Nath O."/>
            <person name="Fletcher S.J."/>
            <person name="Hayward A."/>
            <person name="Shaw L.M."/>
            <person name="Masouleh A.K."/>
            <person name="Furtado A."/>
            <person name="Henry R.J."/>
            <person name="Mitter N."/>
        </authorList>
    </citation>
    <scope>NUCLEOTIDE SEQUENCE [LARGE SCALE GENOMIC DNA]</scope>
    <source>
        <strain evidence="2">cv. Hass</strain>
    </source>
</reference>
<comment type="caution">
    <text evidence="1">The sequence shown here is derived from an EMBL/GenBank/DDBJ whole genome shotgun (WGS) entry which is preliminary data.</text>
</comment>
<accession>A0ACC2K4E7</accession>
<sequence>MLKEEKSDFLSAQNSTIDSNSSFKLLIPTDSFIFFSVCSIADRNPNPKLLERKHRISRGYLKNGITSNFQKEEATPRSPEHARFLNPTSFKF</sequence>
<dbReference type="Proteomes" id="UP001234297">
    <property type="component" value="Chromosome 12"/>
</dbReference>
<proteinExistence type="predicted"/>
<keyword evidence="2" id="KW-1185">Reference proteome</keyword>
<gene>
    <name evidence="1" type="ORF">MRB53_035294</name>
</gene>
<evidence type="ECO:0000313" key="1">
    <source>
        <dbReference type="EMBL" id="KAJ8615922.1"/>
    </source>
</evidence>
<name>A0ACC2K4E7_PERAE</name>
<organism evidence="1 2">
    <name type="scientific">Persea americana</name>
    <name type="common">Avocado</name>
    <dbReference type="NCBI Taxonomy" id="3435"/>
    <lineage>
        <taxon>Eukaryota</taxon>
        <taxon>Viridiplantae</taxon>
        <taxon>Streptophyta</taxon>
        <taxon>Embryophyta</taxon>
        <taxon>Tracheophyta</taxon>
        <taxon>Spermatophyta</taxon>
        <taxon>Magnoliopsida</taxon>
        <taxon>Magnoliidae</taxon>
        <taxon>Laurales</taxon>
        <taxon>Lauraceae</taxon>
        <taxon>Persea</taxon>
    </lineage>
</organism>
<evidence type="ECO:0000313" key="2">
    <source>
        <dbReference type="Proteomes" id="UP001234297"/>
    </source>
</evidence>
<dbReference type="EMBL" id="CM056820">
    <property type="protein sequence ID" value="KAJ8615922.1"/>
    <property type="molecule type" value="Genomic_DNA"/>
</dbReference>
<protein>
    <submittedName>
        <fullName evidence="1">Uncharacterized protein</fullName>
    </submittedName>
</protein>